<dbReference type="InterPro" id="IPR050445">
    <property type="entry name" value="Bact_polysacc_biosynth/exp"/>
</dbReference>
<reference evidence="4" key="1">
    <citation type="submission" date="2018-06" db="EMBL/GenBank/DDBJ databases">
        <authorList>
            <person name="Zhirakovskaya E."/>
        </authorList>
    </citation>
    <scope>NUCLEOTIDE SEQUENCE</scope>
</reference>
<dbReference type="EMBL" id="UOED01000017">
    <property type="protein sequence ID" value="VAV86896.1"/>
    <property type="molecule type" value="Genomic_DNA"/>
</dbReference>
<organism evidence="4">
    <name type="scientific">hydrothermal vent metagenome</name>
    <dbReference type="NCBI Taxonomy" id="652676"/>
    <lineage>
        <taxon>unclassified sequences</taxon>
        <taxon>metagenomes</taxon>
        <taxon>ecological metagenomes</taxon>
    </lineage>
</organism>
<proteinExistence type="predicted"/>
<feature type="transmembrane region" description="Helical" evidence="2">
    <location>
        <begin position="500"/>
        <end position="521"/>
    </location>
</feature>
<feature type="coiled-coil region" evidence="1">
    <location>
        <begin position="367"/>
        <end position="401"/>
    </location>
</feature>
<protein>
    <submittedName>
        <fullName evidence="4">Lipopolysaccharide biosynthesis chain length determinant protein</fullName>
    </submittedName>
</protein>
<feature type="coiled-coil region" evidence="1">
    <location>
        <begin position="160"/>
        <end position="235"/>
    </location>
</feature>
<accession>A0A3B0RDD8</accession>
<dbReference type="InterPro" id="IPR032807">
    <property type="entry name" value="GNVR"/>
</dbReference>
<feature type="transmembrane region" description="Helical" evidence="2">
    <location>
        <begin position="20"/>
        <end position="40"/>
    </location>
</feature>
<gene>
    <name evidence="4" type="ORF">MNBD_ALPHA02-268</name>
</gene>
<name>A0A3B0RDD8_9ZZZZ</name>
<keyword evidence="1" id="KW-0175">Coiled coil</keyword>
<keyword evidence="2" id="KW-1133">Transmembrane helix</keyword>
<dbReference type="GO" id="GO:0005886">
    <property type="term" value="C:plasma membrane"/>
    <property type="evidence" value="ECO:0007669"/>
    <property type="project" value="TreeGrafter"/>
</dbReference>
<evidence type="ECO:0000313" key="4">
    <source>
        <dbReference type="EMBL" id="VAV86896.1"/>
    </source>
</evidence>
<dbReference type="InterPro" id="IPR014345">
    <property type="entry name" value="XrtA_polysacc_chain"/>
</dbReference>
<sequence length="529" mass="60200">MNEAYQQIVAILYGVWRQRIVAISIAWVVCVIGWVFVAQIPNVYESEARIHVDAENFLKPLLGKMAVQNNIYNQVAMMRQTLISRPNIEKVIRMTDQDIYINGDEEWEEKINEVMGDIRIDIQAANLFNISYSNESPVIAKMVVDSLLNIFKEESLGRDRKGLTSAVRFIEDQIRDYEEQLEKAEQRSMEFRQKNMAFLSDKTYFDKFQSSVAEVNRVKQILREYTNRKKQLQDSLADIPPYIPSSGMGPSLGGGSRNGGTVSALAGRLNKLESRLDALYARGYKDQHPDVRIVLNQIERIKKKYGEEQENFNTALENNDTKALQASGGVMPNPIYDQLSLKMYDLDSEIASLQTRLADREKVAKKLQSMAHRIPEVEAEYKRLNRDYSVIKKNYDQLLSKRQSAKISSDLETNTDRVRFRVIDPPNEAIEPSSPNRILLVLGVLVVGLGAGVFVAFILSQMHATYSTEQKLADTFSYPVLGCISIIRSKAELLHRKKKLIMFSVMIAGLFVSSISVYILMNYMYAASV</sequence>
<evidence type="ECO:0000256" key="1">
    <source>
        <dbReference type="SAM" id="Coils"/>
    </source>
</evidence>
<keyword evidence="2" id="KW-0812">Transmembrane</keyword>
<dbReference type="PANTHER" id="PTHR32309">
    <property type="entry name" value="TYROSINE-PROTEIN KINASE"/>
    <property type="match status" value="1"/>
</dbReference>
<evidence type="ECO:0000256" key="2">
    <source>
        <dbReference type="SAM" id="Phobius"/>
    </source>
</evidence>
<dbReference type="AlphaFoldDB" id="A0A3B0RDD8"/>
<dbReference type="Pfam" id="PF13807">
    <property type="entry name" value="GNVR"/>
    <property type="match status" value="1"/>
</dbReference>
<dbReference type="NCBIfam" id="TIGR03007">
    <property type="entry name" value="pepcterm_ChnLen"/>
    <property type="match status" value="1"/>
</dbReference>
<dbReference type="PANTHER" id="PTHR32309:SF13">
    <property type="entry name" value="FERRIC ENTEROBACTIN TRANSPORT PROTEIN FEPE"/>
    <property type="match status" value="1"/>
</dbReference>
<feature type="transmembrane region" description="Helical" evidence="2">
    <location>
        <begin position="438"/>
        <end position="459"/>
    </location>
</feature>
<keyword evidence="2" id="KW-0472">Membrane</keyword>
<feature type="domain" description="Tyrosine-protein kinase G-rich" evidence="3">
    <location>
        <begin position="380"/>
        <end position="458"/>
    </location>
</feature>
<dbReference type="GO" id="GO:0004713">
    <property type="term" value="F:protein tyrosine kinase activity"/>
    <property type="evidence" value="ECO:0007669"/>
    <property type="project" value="TreeGrafter"/>
</dbReference>
<evidence type="ECO:0000259" key="3">
    <source>
        <dbReference type="Pfam" id="PF13807"/>
    </source>
</evidence>
<feature type="coiled-coil region" evidence="1">
    <location>
        <begin position="262"/>
        <end position="318"/>
    </location>
</feature>